<sequence>MNHEDYPEIAIVNIRANRGSIVCVLDRGYSLFTGQADYETAVLDFKFHRDEPVLLILDETWRNKVFWVDIPDDMPVLTHSLSSAHKCWSSRKILVGDKPFLLTSKYTRLTMLSPHRTISPSSHVFDIIAVNPYDTWYDVAVKEQLIENCKNDDHSSCFGISRLTFHLHQTTQVECLHFPDHSHYPILKFVVLGPDILDPGIYFTNSPLDSGKIVITSKFEDGHGHGSSVVQLTIPGYLDLPVRRNERLDNHALYQGDRAPSIFNVLTGKLYVCRPEGLHVFQY</sequence>
<organism evidence="1 2">
    <name type="scientific">Sistotremastrum niveocremeum HHB9708</name>
    <dbReference type="NCBI Taxonomy" id="1314777"/>
    <lineage>
        <taxon>Eukaryota</taxon>
        <taxon>Fungi</taxon>
        <taxon>Dikarya</taxon>
        <taxon>Basidiomycota</taxon>
        <taxon>Agaricomycotina</taxon>
        <taxon>Agaricomycetes</taxon>
        <taxon>Sistotremastrales</taxon>
        <taxon>Sistotremastraceae</taxon>
        <taxon>Sertulicium</taxon>
        <taxon>Sertulicium niveocremeum</taxon>
    </lineage>
</organism>
<dbReference type="AlphaFoldDB" id="A0A164U0Y2"/>
<proteinExistence type="predicted"/>
<reference evidence="1 2" key="1">
    <citation type="journal article" date="2016" name="Mol. Biol. Evol.">
        <title>Comparative Genomics of Early-Diverging Mushroom-Forming Fungi Provides Insights into the Origins of Lignocellulose Decay Capabilities.</title>
        <authorList>
            <person name="Nagy L.G."/>
            <person name="Riley R."/>
            <person name="Tritt A."/>
            <person name="Adam C."/>
            <person name="Daum C."/>
            <person name="Floudas D."/>
            <person name="Sun H."/>
            <person name="Yadav J.S."/>
            <person name="Pangilinan J."/>
            <person name="Larsson K.H."/>
            <person name="Matsuura K."/>
            <person name="Barry K."/>
            <person name="Labutti K."/>
            <person name="Kuo R."/>
            <person name="Ohm R.A."/>
            <person name="Bhattacharya S.S."/>
            <person name="Shirouzu T."/>
            <person name="Yoshinaga Y."/>
            <person name="Martin F.M."/>
            <person name="Grigoriev I.V."/>
            <person name="Hibbett D.S."/>
        </authorList>
    </citation>
    <scope>NUCLEOTIDE SEQUENCE [LARGE SCALE GENOMIC DNA]</scope>
    <source>
        <strain evidence="1 2">HHB9708</strain>
    </source>
</reference>
<accession>A0A164U0Y2</accession>
<evidence type="ECO:0000313" key="1">
    <source>
        <dbReference type="EMBL" id="KZS92819.1"/>
    </source>
</evidence>
<dbReference type="EMBL" id="KV419409">
    <property type="protein sequence ID" value="KZS92819.1"/>
    <property type="molecule type" value="Genomic_DNA"/>
</dbReference>
<dbReference type="Proteomes" id="UP000076722">
    <property type="component" value="Unassembled WGS sequence"/>
</dbReference>
<protein>
    <submittedName>
        <fullName evidence="1">Uncharacterized protein</fullName>
    </submittedName>
</protein>
<gene>
    <name evidence="1" type="ORF">SISNIDRAFT_550336</name>
</gene>
<evidence type="ECO:0000313" key="2">
    <source>
        <dbReference type="Proteomes" id="UP000076722"/>
    </source>
</evidence>
<name>A0A164U0Y2_9AGAM</name>
<keyword evidence="2" id="KW-1185">Reference proteome</keyword>